<feature type="domain" description="Protein kinase" evidence="2">
    <location>
        <begin position="1"/>
        <end position="163"/>
    </location>
</feature>
<dbReference type="GO" id="GO:0004713">
    <property type="term" value="F:protein tyrosine kinase activity"/>
    <property type="evidence" value="ECO:0007669"/>
    <property type="project" value="InterPro"/>
</dbReference>
<organism evidence="3 4">
    <name type="scientific">Aldrovandia affinis</name>
    <dbReference type="NCBI Taxonomy" id="143900"/>
    <lineage>
        <taxon>Eukaryota</taxon>
        <taxon>Metazoa</taxon>
        <taxon>Chordata</taxon>
        <taxon>Craniata</taxon>
        <taxon>Vertebrata</taxon>
        <taxon>Euteleostomi</taxon>
        <taxon>Actinopterygii</taxon>
        <taxon>Neopterygii</taxon>
        <taxon>Teleostei</taxon>
        <taxon>Notacanthiformes</taxon>
        <taxon>Halosauridae</taxon>
        <taxon>Aldrovandia</taxon>
    </lineage>
</organism>
<dbReference type="InterPro" id="IPR000719">
    <property type="entry name" value="Prot_kinase_dom"/>
</dbReference>
<feature type="region of interest" description="Disordered" evidence="1">
    <location>
        <begin position="747"/>
        <end position="773"/>
    </location>
</feature>
<protein>
    <recommendedName>
        <fullName evidence="2">Protein kinase domain-containing protein</fullName>
    </recommendedName>
</protein>
<dbReference type="PROSITE" id="PS00109">
    <property type="entry name" value="PROTEIN_KINASE_TYR"/>
    <property type="match status" value="1"/>
</dbReference>
<feature type="region of interest" description="Disordered" evidence="1">
    <location>
        <begin position="386"/>
        <end position="522"/>
    </location>
</feature>
<feature type="region of interest" description="Disordered" evidence="1">
    <location>
        <begin position="547"/>
        <end position="566"/>
    </location>
</feature>
<keyword evidence="4" id="KW-1185">Reference proteome</keyword>
<gene>
    <name evidence="3" type="ORF">AAFF_G00160870</name>
</gene>
<evidence type="ECO:0000313" key="3">
    <source>
        <dbReference type="EMBL" id="KAJ8387147.1"/>
    </source>
</evidence>
<dbReference type="PANTHER" id="PTHR24417:SF8">
    <property type="entry name" value="SERINE_THREONINE-PROTEIN KINASE LMTK2"/>
    <property type="match status" value="1"/>
</dbReference>
<name>A0AAD7W7X3_9TELE</name>
<evidence type="ECO:0000256" key="1">
    <source>
        <dbReference type="SAM" id="MobiDB-lite"/>
    </source>
</evidence>
<dbReference type="PANTHER" id="PTHR24417">
    <property type="entry name" value="SERINE/THREONINE-PROTEIN KINASE LMTK1"/>
    <property type="match status" value="1"/>
</dbReference>
<dbReference type="Gene3D" id="1.10.510.10">
    <property type="entry name" value="Transferase(Phosphotransferase) domain 1"/>
    <property type="match status" value="1"/>
</dbReference>
<dbReference type="EMBL" id="JAINUG010000217">
    <property type="protein sequence ID" value="KAJ8387147.1"/>
    <property type="molecule type" value="Genomic_DNA"/>
</dbReference>
<dbReference type="Proteomes" id="UP001221898">
    <property type="component" value="Unassembled WGS sequence"/>
</dbReference>
<feature type="compositionally biased region" description="Basic and acidic residues" evidence="1">
    <location>
        <begin position="291"/>
        <end position="301"/>
    </location>
</feature>
<dbReference type="InterPro" id="IPR008266">
    <property type="entry name" value="Tyr_kinase_AS"/>
</dbReference>
<dbReference type="Pfam" id="PF07714">
    <property type="entry name" value="PK_Tyr_Ser-Thr"/>
    <property type="match status" value="1"/>
</dbReference>
<feature type="compositionally biased region" description="Basic and acidic residues" evidence="1">
    <location>
        <begin position="352"/>
        <end position="362"/>
    </location>
</feature>
<dbReference type="PROSITE" id="PS50011">
    <property type="entry name" value="PROTEIN_KINASE_DOM"/>
    <property type="match status" value="1"/>
</dbReference>
<comment type="caution">
    <text evidence="3">The sequence shown here is derived from an EMBL/GenBank/DDBJ whole genome shotgun (WGS) entry which is preliminary data.</text>
</comment>
<evidence type="ECO:0000313" key="4">
    <source>
        <dbReference type="Proteomes" id="UP001221898"/>
    </source>
</evidence>
<dbReference type="SMART" id="SM00219">
    <property type="entry name" value="TyrKc"/>
    <property type="match status" value="1"/>
</dbReference>
<feature type="region of interest" description="Disordered" evidence="1">
    <location>
        <begin position="261"/>
        <end position="371"/>
    </location>
</feature>
<proteinExistence type="predicted"/>
<sequence>MACEIAAGLTHLHKHNFLHSDLALRNCFLTTDLTVKVGDYGTGPSRYKDDYITTEAEPAVPLRWTAPELIGELHGGVVMAEQTKPSNVWALGVTLWELLENAAQPYSQLSDQDVLTHVIKEQHIKLAKPQLDLPYSDRWFEALQFCWLPQEQRATAEEVHRLLTYLRMQGQRQVEEDFQLRWDALRPHPCVPRPAHPSFPILQRFGEPDELLTVTETSRGLSFEYAPPPGLGPAPAPGVLPVFDARGGGASGNEYYVRLEEAGPGATPPPSNPEPPRRDVSLQEESSTDLEFFHRSVDSRDSNPAPGESPRYGDIFSDDAGATLDDPWGGRGFLELQKGAGNGSRQLLDTPNPERRRREEGRWGAAEEEERDLDLRVISVEYAEVATPDELEAACDPALGREEGPPNFPGPVGLAPGSTPFPLAKNEPPVPSSPWDAGQTRSSPGEEAVAPDSSGPATGLVRDADARRSPEPGGGANVLSEDAARNLGWPEEQGLEEERGAWEEPTEQRSPSPPCPARALETGTDHGLADLISTDLGLTDETVANHGLRDETAMDRSLTTESVSDHSLTDETVFDRGLANETAVDRSLMGLTVSNCELLTNESVSDQSLLDETATDHSLTDETVLELGLAIETVIDRSLMDPTASNCELLVDETVTDRGLTDETAVDHSLTAKSVSDHSRMDETVADRALTDETVFDRGLADETAIDRSLTGETVTGHGLTDGLTGARSPGGLVVDAENAIGPQEAINQEAPVDLPKDNATLDRTAPVLEELE</sequence>
<dbReference type="AlphaFoldDB" id="A0AAD7W7X3"/>
<accession>A0AAD7W7X3</accession>
<dbReference type="InterPro" id="IPR001245">
    <property type="entry name" value="Ser-Thr/Tyr_kinase_cat_dom"/>
</dbReference>
<reference evidence="3" key="1">
    <citation type="journal article" date="2023" name="Science">
        <title>Genome structures resolve the early diversification of teleost fishes.</title>
        <authorList>
            <person name="Parey E."/>
            <person name="Louis A."/>
            <person name="Montfort J."/>
            <person name="Bouchez O."/>
            <person name="Roques C."/>
            <person name="Iampietro C."/>
            <person name="Lluch J."/>
            <person name="Castinel A."/>
            <person name="Donnadieu C."/>
            <person name="Desvignes T."/>
            <person name="Floi Bucao C."/>
            <person name="Jouanno E."/>
            <person name="Wen M."/>
            <person name="Mejri S."/>
            <person name="Dirks R."/>
            <person name="Jansen H."/>
            <person name="Henkel C."/>
            <person name="Chen W.J."/>
            <person name="Zahm M."/>
            <person name="Cabau C."/>
            <person name="Klopp C."/>
            <person name="Thompson A.W."/>
            <person name="Robinson-Rechavi M."/>
            <person name="Braasch I."/>
            <person name="Lecointre G."/>
            <person name="Bobe J."/>
            <person name="Postlethwait J.H."/>
            <person name="Berthelot C."/>
            <person name="Roest Crollius H."/>
            <person name="Guiguen Y."/>
        </authorList>
    </citation>
    <scope>NUCLEOTIDE SEQUENCE</scope>
    <source>
        <strain evidence="3">NC1722</strain>
    </source>
</reference>
<dbReference type="GO" id="GO:0005524">
    <property type="term" value="F:ATP binding"/>
    <property type="evidence" value="ECO:0007669"/>
    <property type="project" value="InterPro"/>
</dbReference>
<dbReference type="InterPro" id="IPR011009">
    <property type="entry name" value="Kinase-like_dom_sf"/>
</dbReference>
<dbReference type="InterPro" id="IPR020635">
    <property type="entry name" value="Tyr_kinase_cat_dom"/>
</dbReference>
<evidence type="ECO:0000259" key="2">
    <source>
        <dbReference type="PROSITE" id="PS50011"/>
    </source>
</evidence>
<dbReference type="SUPFAM" id="SSF56112">
    <property type="entry name" value="Protein kinase-like (PK-like)"/>
    <property type="match status" value="1"/>
</dbReference>